<evidence type="ECO:0000256" key="2">
    <source>
        <dbReference type="ARBA" id="ARBA00023157"/>
    </source>
</evidence>
<dbReference type="PROSITE" id="PS50835">
    <property type="entry name" value="IG_LIKE"/>
    <property type="match status" value="2"/>
</dbReference>
<dbReference type="Pfam" id="PF13927">
    <property type="entry name" value="Ig_3"/>
    <property type="match status" value="2"/>
</dbReference>
<dbReference type="OrthoDB" id="6250964at2759"/>
<keyword evidence="3" id="KW-0732">Signal</keyword>
<feature type="domain" description="Ig-like" evidence="4">
    <location>
        <begin position="280"/>
        <end position="364"/>
    </location>
</feature>
<feature type="chain" id="PRO_5035790811" description="Ig-like domain-containing protein" evidence="3">
    <location>
        <begin position="21"/>
        <end position="391"/>
    </location>
</feature>
<feature type="domain" description="Ig-like" evidence="4">
    <location>
        <begin position="193"/>
        <end position="275"/>
    </location>
</feature>
<dbReference type="SMART" id="SM00409">
    <property type="entry name" value="IG"/>
    <property type="match status" value="3"/>
</dbReference>
<evidence type="ECO:0000259" key="4">
    <source>
        <dbReference type="PROSITE" id="PS50835"/>
    </source>
</evidence>
<keyword evidence="2" id="KW-1015">Disulfide bond</keyword>
<dbReference type="Proteomes" id="UP000812440">
    <property type="component" value="Chromosome 3"/>
</dbReference>
<evidence type="ECO:0000313" key="6">
    <source>
        <dbReference type="Proteomes" id="UP000812440"/>
    </source>
</evidence>
<feature type="signal peptide" evidence="3">
    <location>
        <begin position="1"/>
        <end position="20"/>
    </location>
</feature>
<reference evidence="5" key="1">
    <citation type="thesis" date="2020" institute="ProQuest LLC" country="789 East Eisenhower Parkway, Ann Arbor, MI, USA">
        <title>Comparative Genomics and Chromosome Evolution.</title>
        <authorList>
            <person name="Mudd A.B."/>
        </authorList>
    </citation>
    <scope>NUCLEOTIDE SEQUENCE</scope>
    <source>
        <strain evidence="5">Female2</strain>
        <tissue evidence="5">Blood</tissue>
    </source>
</reference>
<dbReference type="PANTHER" id="PTHR44170">
    <property type="entry name" value="PROTEIN SIDEKICK"/>
    <property type="match status" value="1"/>
</dbReference>
<protein>
    <recommendedName>
        <fullName evidence="4">Ig-like domain-containing protein</fullName>
    </recommendedName>
</protein>
<evidence type="ECO:0000313" key="5">
    <source>
        <dbReference type="EMBL" id="KAG8441320.1"/>
    </source>
</evidence>
<dbReference type="PANTHER" id="PTHR44170:SF6">
    <property type="entry name" value="CONTACTIN"/>
    <property type="match status" value="1"/>
</dbReference>
<keyword evidence="6" id="KW-1185">Reference proteome</keyword>
<accession>A0A8T2JDE7</accession>
<dbReference type="InterPro" id="IPR007110">
    <property type="entry name" value="Ig-like_dom"/>
</dbReference>
<dbReference type="GO" id="GO:0016020">
    <property type="term" value="C:membrane"/>
    <property type="evidence" value="ECO:0007669"/>
    <property type="project" value="UniProtKB-SubCell"/>
</dbReference>
<dbReference type="CDD" id="cd00096">
    <property type="entry name" value="Ig"/>
    <property type="match status" value="1"/>
</dbReference>
<dbReference type="GO" id="GO:0098609">
    <property type="term" value="P:cell-cell adhesion"/>
    <property type="evidence" value="ECO:0007669"/>
    <property type="project" value="TreeGrafter"/>
</dbReference>
<dbReference type="InterPro" id="IPR036179">
    <property type="entry name" value="Ig-like_dom_sf"/>
</dbReference>
<dbReference type="InterPro" id="IPR003598">
    <property type="entry name" value="Ig_sub2"/>
</dbReference>
<dbReference type="SUPFAM" id="SSF48726">
    <property type="entry name" value="Immunoglobulin"/>
    <property type="match status" value="3"/>
</dbReference>
<evidence type="ECO:0000256" key="1">
    <source>
        <dbReference type="ARBA" id="ARBA00022737"/>
    </source>
</evidence>
<keyword evidence="1" id="KW-0677">Repeat</keyword>
<comment type="caution">
    <text evidence="5">The sequence shown here is derived from an EMBL/GenBank/DDBJ whole genome shotgun (WGS) entry which is preliminary data.</text>
</comment>
<gene>
    <name evidence="5" type="ORF">GDO86_006885</name>
</gene>
<name>A0A8T2JDE7_9PIPI</name>
<evidence type="ECO:0000256" key="3">
    <source>
        <dbReference type="SAM" id="SignalP"/>
    </source>
</evidence>
<dbReference type="Gene3D" id="2.60.40.10">
    <property type="entry name" value="Immunoglobulins"/>
    <property type="match status" value="3"/>
</dbReference>
<dbReference type="AlphaFoldDB" id="A0A8T2JDE7"/>
<dbReference type="InterPro" id="IPR013783">
    <property type="entry name" value="Ig-like_fold"/>
</dbReference>
<sequence length="391" mass="43909">MDNPCLWIVAAFWLLNICRTNMSQLVPILKMDKKIINGEDTNIVCTLPTNQSVEVELKILAKENFTECRNDKGPPPSITCSLEAAKKFHEMEVTCEARFVVMSKTEKMYVHSDPSFTDCPNNVTWVEGKEQSFHCKAEGYTLPVVHCLINRTVYKDGEKFNVSRNMAGKHTCKAENSIENVVTQVSVTVEYKPKILKMETLPPSPVPEGERVNLTCESNGIPPPVYSWETPSPDIQRSPDNRSITIQAMNQGHYGTYICTVQNKHGEDKQRQIIAQPVKPKIIKLEVEPESPAPEGENVTLTCEADGLPLPTYTWETPTGNITIAHDSRSIRIQGVKKIHEGNYTCTAHNQYGTDSQRKYFSVSGSSKLEGPRQGTILLMLIFSCFVYNVH</sequence>
<dbReference type="EMBL" id="JAACNH010000006">
    <property type="protein sequence ID" value="KAG8441320.1"/>
    <property type="molecule type" value="Genomic_DNA"/>
</dbReference>
<dbReference type="InterPro" id="IPR003599">
    <property type="entry name" value="Ig_sub"/>
</dbReference>
<dbReference type="SMART" id="SM00408">
    <property type="entry name" value="IGc2"/>
    <property type="match status" value="2"/>
</dbReference>
<proteinExistence type="predicted"/>
<organism evidence="5 6">
    <name type="scientific">Hymenochirus boettgeri</name>
    <name type="common">Congo dwarf clawed frog</name>
    <dbReference type="NCBI Taxonomy" id="247094"/>
    <lineage>
        <taxon>Eukaryota</taxon>
        <taxon>Metazoa</taxon>
        <taxon>Chordata</taxon>
        <taxon>Craniata</taxon>
        <taxon>Vertebrata</taxon>
        <taxon>Euteleostomi</taxon>
        <taxon>Amphibia</taxon>
        <taxon>Batrachia</taxon>
        <taxon>Anura</taxon>
        <taxon>Pipoidea</taxon>
        <taxon>Pipidae</taxon>
        <taxon>Pipinae</taxon>
        <taxon>Hymenochirus</taxon>
    </lineage>
</organism>